<sequence length="144" mass="16750">MDLGAIATFKAYYLRRTFRKLIPKTDGESSIKLWKNYIIRYAVDNISESWKELQSTIPNHVWKTIWPEYIKTNEPEDLEEGDLVDLIDADREPLSRDDLIQLETETALDEESDLESAICHRLTKKLAECAFLVQTGNKFKIVPM</sequence>
<evidence type="ECO:0000313" key="2">
    <source>
        <dbReference type="Proteomes" id="UP001458880"/>
    </source>
</evidence>
<name>A0AAW1NL09_POPJA</name>
<protein>
    <recommendedName>
        <fullName evidence="3">DDE-1 domain-containing protein</fullName>
    </recommendedName>
</protein>
<comment type="caution">
    <text evidence="1">The sequence shown here is derived from an EMBL/GenBank/DDBJ whole genome shotgun (WGS) entry which is preliminary data.</text>
</comment>
<keyword evidence="2" id="KW-1185">Reference proteome</keyword>
<evidence type="ECO:0000313" key="1">
    <source>
        <dbReference type="EMBL" id="KAK9759304.1"/>
    </source>
</evidence>
<gene>
    <name evidence="1" type="ORF">QE152_g142</name>
</gene>
<organism evidence="1 2">
    <name type="scientific">Popillia japonica</name>
    <name type="common">Japanese beetle</name>
    <dbReference type="NCBI Taxonomy" id="7064"/>
    <lineage>
        <taxon>Eukaryota</taxon>
        <taxon>Metazoa</taxon>
        <taxon>Ecdysozoa</taxon>
        <taxon>Arthropoda</taxon>
        <taxon>Hexapoda</taxon>
        <taxon>Insecta</taxon>
        <taxon>Pterygota</taxon>
        <taxon>Neoptera</taxon>
        <taxon>Endopterygota</taxon>
        <taxon>Coleoptera</taxon>
        <taxon>Polyphaga</taxon>
        <taxon>Scarabaeiformia</taxon>
        <taxon>Scarabaeidae</taxon>
        <taxon>Rutelinae</taxon>
        <taxon>Popillia</taxon>
    </lineage>
</organism>
<dbReference type="Proteomes" id="UP001458880">
    <property type="component" value="Unassembled WGS sequence"/>
</dbReference>
<dbReference type="EMBL" id="JASPKY010000001">
    <property type="protein sequence ID" value="KAK9759304.1"/>
    <property type="molecule type" value="Genomic_DNA"/>
</dbReference>
<accession>A0AAW1NL09</accession>
<dbReference type="AlphaFoldDB" id="A0AAW1NL09"/>
<reference evidence="1 2" key="1">
    <citation type="journal article" date="2024" name="BMC Genomics">
        <title>De novo assembly and annotation of Popillia japonica's genome with initial clues to its potential as an invasive pest.</title>
        <authorList>
            <person name="Cucini C."/>
            <person name="Boschi S."/>
            <person name="Funari R."/>
            <person name="Cardaioli E."/>
            <person name="Iannotti N."/>
            <person name="Marturano G."/>
            <person name="Paoli F."/>
            <person name="Bruttini M."/>
            <person name="Carapelli A."/>
            <person name="Frati F."/>
            <person name="Nardi F."/>
        </authorList>
    </citation>
    <scope>NUCLEOTIDE SEQUENCE [LARGE SCALE GENOMIC DNA]</scope>
    <source>
        <strain evidence="1">DMR45628</strain>
    </source>
</reference>
<evidence type="ECO:0008006" key="3">
    <source>
        <dbReference type="Google" id="ProtNLM"/>
    </source>
</evidence>
<proteinExistence type="predicted"/>